<feature type="domain" description="MacB-like periplasmic core" evidence="8">
    <location>
        <begin position="20"/>
        <end position="238"/>
    </location>
</feature>
<dbReference type="EMBL" id="JAERRB010000001">
    <property type="protein sequence ID" value="MBL0739787.1"/>
    <property type="molecule type" value="Genomic_DNA"/>
</dbReference>
<comment type="subcellular location">
    <subcellularLocation>
        <location evidence="1">Cell membrane</location>
        <topology evidence="1">Multi-pass membrane protein</topology>
    </subcellularLocation>
</comment>
<keyword evidence="3 6" id="KW-0812">Transmembrane</keyword>
<evidence type="ECO:0000256" key="3">
    <source>
        <dbReference type="ARBA" id="ARBA00022692"/>
    </source>
</evidence>
<dbReference type="RefSeq" id="WP_202006756.1">
    <property type="nucleotide sequence ID" value="NZ_JAERRB010000001.1"/>
</dbReference>
<reference evidence="9 10" key="1">
    <citation type="submission" date="2021-01" db="EMBL/GenBank/DDBJ databases">
        <title>Chryseolinea sp. Jin1 Genome sequencing and assembly.</title>
        <authorList>
            <person name="Kim I."/>
        </authorList>
    </citation>
    <scope>NUCLEOTIDE SEQUENCE [LARGE SCALE GENOMIC DNA]</scope>
    <source>
        <strain evidence="9 10">Jin1</strain>
    </source>
</reference>
<organism evidence="9 10">
    <name type="scientific">Chryseolinea lacunae</name>
    <dbReference type="NCBI Taxonomy" id="2801331"/>
    <lineage>
        <taxon>Bacteria</taxon>
        <taxon>Pseudomonadati</taxon>
        <taxon>Bacteroidota</taxon>
        <taxon>Cytophagia</taxon>
        <taxon>Cytophagales</taxon>
        <taxon>Fulvivirgaceae</taxon>
        <taxon>Chryseolinea</taxon>
    </lineage>
</organism>
<feature type="transmembrane region" description="Helical" evidence="6">
    <location>
        <begin position="760"/>
        <end position="782"/>
    </location>
</feature>
<gene>
    <name evidence="9" type="ORF">JI741_01095</name>
</gene>
<dbReference type="Pfam" id="PF02687">
    <property type="entry name" value="FtsX"/>
    <property type="match status" value="2"/>
</dbReference>
<keyword evidence="5 6" id="KW-0472">Membrane</keyword>
<dbReference type="InterPro" id="IPR003838">
    <property type="entry name" value="ABC3_permease_C"/>
</dbReference>
<protein>
    <submittedName>
        <fullName evidence="9">ABC transporter permease</fullName>
    </submittedName>
</protein>
<evidence type="ECO:0000259" key="8">
    <source>
        <dbReference type="Pfam" id="PF12704"/>
    </source>
</evidence>
<feature type="transmembrane region" description="Helical" evidence="6">
    <location>
        <begin position="680"/>
        <end position="701"/>
    </location>
</feature>
<evidence type="ECO:0000256" key="5">
    <source>
        <dbReference type="ARBA" id="ARBA00023136"/>
    </source>
</evidence>
<dbReference type="PANTHER" id="PTHR30572">
    <property type="entry name" value="MEMBRANE COMPONENT OF TRANSPORTER-RELATED"/>
    <property type="match status" value="1"/>
</dbReference>
<dbReference type="PANTHER" id="PTHR30572:SF18">
    <property type="entry name" value="ABC-TYPE MACROLIDE FAMILY EXPORT SYSTEM PERMEASE COMPONENT 2"/>
    <property type="match status" value="1"/>
</dbReference>
<evidence type="ECO:0000256" key="2">
    <source>
        <dbReference type="ARBA" id="ARBA00022475"/>
    </source>
</evidence>
<dbReference type="InterPro" id="IPR025857">
    <property type="entry name" value="MacB_PCD"/>
</dbReference>
<feature type="transmembrane region" description="Helical" evidence="6">
    <location>
        <begin position="20"/>
        <end position="42"/>
    </location>
</feature>
<evidence type="ECO:0000313" key="10">
    <source>
        <dbReference type="Proteomes" id="UP000613030"/>
    </source>
</evidence>
<feature type="transmembrane region" description="Helical" evidence="6">
    <location>
        <begin position="283"/>
        <end position="303"/>
    </location>
</feature>
<feature type="transmembrane region" description="Helical" evidence="6">
    <location>
        <begin position="369"/>
        <end position="402"/>
    </location>
</feature>
<feature type="transmembrane region" description="Helical" evidence="6">
    <location>
        <begin position="422"/>
        <end position="446"/>
    </location>
</feature>
<keyword evidence="4 6" id="KW-1133">Transmembrane helix</keyword>
<dbReference type="Pfam" id="PF12704">
    <property type="entry name" value="MacB_PCD"/>
    <property type="match status" value="2"/>
</dbReference>
<evidence type="ECO:0000256" key="4">
    <source>
        <dbReference type="ARBA" id="ARBA00022989"/>
    </source>
</evidence>
<proteinExistence type="predicted"/>
<dbReference type="Proteomes" id="UP000613030">
    <property type="component" value="Unassembled WGS sequence"/>
</dbReference>
<feature type="transmembrane region" description="Helical" evidence="6">
    <location>
        <begin position="731"/>
        <end position="748"/>
    </location>
</feature>
<accession>A0ABS1KKN3</accession>
<evidence type="ECO:0000256" key="1">
    <source>
        <dbReference type="ARBA" id="ARBA00004651"/>
    </source>
</evidence>
<keyword evidence="2" id="KW-1003">Cell membrane</keyword>
<sequence>MFKNYLLISLRSLQKHRSYSVINIAGLGLGLATCLLLVTWVVHELRYDTFHEHASRIQRVSLEYSFGGQTSRTAVSPTALLPTLQKNFAEVENGVRIYNPSSWNPFVVKHDDKIFQEEKFFYADSTFFQVFTFPLVMGNTATALTEPNTVVLTRNMAKKYFGEAEALGKTLKINNNTEYLVTGVIDNVPSNSLLQFDFIASFASLPASKEQIWWSANYQTFVLLQPGTNEAALSDKTQTLVKEALANELTNPGDYVKYNFMPLTDIYLRSDMDEATPVGNIQYVYIFGAIAFLVLAIACINYVNLATARAADRAKEVGIRKVIGALRQQLLTQFIGESVIITLIALALSFFLARLALPAFESITGKSFAGALLFSPAFMGGALLVSIIIAMVAGAYPALAITSFKPVSVLKGNFKTSGKGVWLRQGLVVFQFGISIILIIGTLVVIKQLNYLQEKKLGYDKDNTVILPLDQKTASVYTALKSEILRSGAGRAVARATESPTVINGGYSLNLKGSTSDRGMIVTAMSVDDAFIPALGIELVAGRNFVETDAATTKADTTGASYTFVVNESTLHELALPLDKAVGTPVDMNGRKGEIIGVAKDFHFAPLHKKIAPLVLFNEDSQYSFLFVKLNGNPTEALSKLEKICKTTLPHRPFEYTFLDQQYNALYANEQRMKTLSTTFAGITIVIACLGLFGLVAFSAAQKTKEIGIRKVLGATAVSIVFLITRDFSRLVLLAIVMGLPVAYWMMHNWLNDFAYRTEIGVWPVLASALVCLAIAYGTAAFQAIKAALINPADTLRNE</sequence>
<name>A0ABS1KKN3_9BACT</name>
<dbReference type="InterPro" id="IPR050250">
    <property type="entry name" value="Macrolide_Exporter_MacB"/>
</dbReference>
<evidence type="ECO:0000313" key="9">
    <source>
        <dbReference type="EMBL" id="MBL0739787.1"/>
    </source>
</evidence>
<evidence type="ECO:0000259" key="7">
    <source>
        <dbReference type="Pfam" id="PF02687"/>
    </source>
</evidence>
<feature type="domain" description="MacB-like periplasmic core" evidence="8">
    <location>
        <begin position="434"/>
        <end position="631"/>
    </location>
</feature>
<comment type="caution">
    <text evidence="9">The sequence shown here is derived from an EMBL/GenBank/DDBJ whole genome shotgun (WGS) entry which is preliminary data.</text>
</comment>
<feature type="domain" description="ABC3 transporter permease C-terminal" evidence="7">
    <location>
        <begin position="679"/>
        <end position="792"/>
    </location>
</feature>
<keyword evidence="10" id="KW-1185">Reference proteome</keyword>
<feature type="transmembrane region" description="Helical" evidence="6">
    <location>
        <begin position="334"/>
        <end position="357"/>
    </location>
</feature>
<feature type="domain" description="ABC3 transporter permease C-terminal" evidence="7">
    <location>
        <begin position="289"/>
        <end position="405"/>
    </location>
</feature>
<evidence type="ECO:0000256" key="6">
    <source>
        <dbReference type="SAM" id="Phobius"/>
    </source>
</evidence>